<dbReference type="Proteomes" id="UP000401717">
    <property type="component" value="Unassembled WGS sequence"/>
</dbReference>
<reference evidence="2 3" key="1">
    <citation type="submission" date="2019-06" db="EMBL/GenBank/DDBJ databases">
        <authorList>
            <person name="Rodrigo-Torres L."/>
            <person name="Arahal R. D."/>
            <person name="Lucena T."/>
        </authorList>
    </citation>
    <scope>NUCLEOTIDE SEQUENCE [LARGE SCALE GENOMIC DNA]</scope>
    <source>
        <strain evidence="2 3">SW08-7</strain>
    </source>
</reference>
<organism evidence="2 3">
    <name type="scientific">Methylobacterium dankookense</name>
    <dbReference type="NCBI Taxonomy" id="560405"/>
    <lineage>
        <taxon>Bacteria</taxon>
        <taxon>Pseudomonadati</taxon>
        <taxon>Pseudomonadota</taxon>
        <taxon>Alphaproteobacteria</taxon>
        <taxon>Hyphomicrobiales</taxon>
        <taxon>Methylobacteriaceae</taxon>
        <taxon>Methylobacterium</taxon>
    </lineage>
</organism>
<reference evidence="1" key="2">
    <citation type="journal article" date="2021" name="Front. Microbiol.">
        <title>Comprehensive Comparative Genomics and Phenotyping of Methylobacterium Species.</title>
        <authorList>
            <person name="Alessa O."/>
            <person name="Ogura Y."/>
            <person name="Fujitani Y."/>
            <person name="Takami H."/>
            <person name="Hayashi T."/>
            <person name="Sahin N."/>
            <person name="Tani A."/>
        </authorList>
    </citation>
    <scope>NUCLEOTIDE SEQUENCE</scope>
    <source>
        <strain evidence="1">DSM 22415</strain>
    </source>
</reference>
<accession>A0A564G2P5</accession>
<gene>
    <name evidence="1" type="ORF">IFDJLNFL_0634</name>
    <name evidence="2" type="ORF">MTDSW087_03946</name>
</gene>
<name>A0A564G2P5_9HYPH</name>
<protein>
    <submittedName>
        <fullName evidence="2">Uncharacterized protein</fullName>
    </submittedName>
</protein>
<dbReference type="Gene3D" id="3.30.1330.60">
    <property type="entry name" value="OmpA-like domain"/>
    <property type="match status" value="1"/>
</dbReference>
<dbReference type="Proteomes" id="UP001055303">
    <property type="component" value="Unassembled WGS sequence"/>
</dbReference>
<evidence type="ECO:0000313" key="3">
    <source>
        <dbReference type="Proteomes" id="UP000401717"/>
    </source>
</evidence>
<sequence>MFKPFDDPKGCFSFQGLPSKFFLDPSPFGNGALLILHQYANNAMDIDSRHVSGVKQAVAQVRETFGESSGALEFYGITDRTGSDSYNKTLSTTRARNALNRFIAELGFTNSNHTFSNGLGESFDAEYFDAKDGTAHAGFRGVACYFWESSLTARDPVLTTSIAFAKPHSKGSAQESSLLGPLHLGRLRANPRSTFGI</sequence>
<dbReference type="EMBL" id="BPQI01000014">
    <property type="protein sequence ID" value="GJD54755.1"/>
    <property type="molecule type" value="Genomic_DNA"/>
</dbReference>
<dbReference type="InterPro" id="IPR036737">
    <property type="entry name" value="OmpA-like_sf"/>
</dbReference>
<dbReference type="RefSeq" id="WP_186383918.1">
    <property type="nucleotide sequence ID" value="NZ_BPQI01000014.1"/>
</dbReference>
<evidence type="ECO:0000313" key="4">
    <source>
        <dbReference type="Proteomes" id="UP001055303"/>
    </source>
</evidence>
<reference evidence="1" key="3">
    <citation type="submission" date="2021-08" db="EMBL/GenBank/DDBJ databases">
        <authorList>
            <person name="Tani A."/>
            <person name="Ola A."/>
            <person name="Ogura Y."/>
            <person name="Katsura K."/>
            <person name="Hayashi T."/>
        </authorList>
    </citation>
    <scope>NUCLEOTIDE SEQUENCE</scope>
    <source>
        <strain evidence="1">DSM 22415</strain>
    </source>
</reference>
<dbReference type="AlphaFoldDB" id="A0A564G2P5"/>
<keyword evidence="4" id="KW-1185">Reference proteome</keyword>
<dbReference type="EMBL" id="CABFVH010000030">
    <property type="protein sequence ID" value="VUF14228.1"/>
    <property type="molecule type" value="Genomic_DNA"/>
</dbReference>
<evidence type="ECO:0000313" key="1">
    <source>
        <dbReference type="EMBL" id="GJD54755.1"/>
    </source>
</evidence>
<proteinExistence type="predicted"/>
<dbReference type="SUPFAM" id="SSF103088">
    <property type="entry name" value="OmpA-like"/>
    <property type="match status" value="1"/>
</dbReference>
<evidence type="ECO:0000313" key="2">
    <source>
        <dbReference type="EMBL" id="VUF14228.1"/>
    </source>
</evidence>